<keyword evidence="10" id="KW-1185">Reference proteome</keyword>
<accession>A8P1V8</accession>
<dbReference type="KEGG" id="cci:CC1G_12233"/>
<dbReference type="GO" id="GO:0020037">
    <property type="term" value="F:heme binding"/>
    <property type="evidence" value="ECO:0007669"/>
    <property type="project" value="InterPro"/>
</dbReference>
<keyword evidence="6" id="KW-0408">Iron</keyword>
<dbReference type="GO" id="GO:0005506">
    <property type="term" value="F:iron ion binding"/>
    <property type="evidence" value="ECO:0007669"/>
    <property type="project" value="InterPro"/>
</dbReference>
<evidence type="ECO:0000256" key="8">
    <source>
        <dbReference type="SAM" id="Phobius"/>
    </source>
</evidence>
<keyword evidence="3" id="KW-0349">Heme</keyword>
<keyword evidence="4" id="KW-0479">Metal-binding</keyword>
<evidence type="ECO:0000313" key="10">
    <source>
        <dbReference type="Proteomes" id="UP000001861"/>
    </source>
</evidence>
<comment type="caution">
    <text evidence="9">The sequence shown here is derived from an EMBL/GenBank/DDBJ whole genome shotgun (WGS) entry which is preliminary data.</text>
</comment>
<evidence type="ECO:0000256" key="7">
    <source>
        <dbReference type="ARBA" id="ARBA00023033"/>
    </source>
</evidence>
<dbReference type="OMA" id="FWRGRAQ"/>
<dbReference type="eggNOG" id="KOG0157">
    <property type="taxonomic scope" value="Eukaryota"/>
</dbReference>
<comment type="similarity">
    <text evidence="2">Belongs to the cytochrome P450 family.</text>
</comment>
<dbReference type="AlphaFoldDB" id="A8P1V8"/>
<dbReference type="PANTHER" id="PTHR24287">
    <property type="entry name" value="P450, PUTATIVE (EUROFUNG)-RELATED"/>
    <property type="match status" value="1"/>
</dbReference>
<dbReference type="Pfam" id="PF00067">
    <property type="entry name" value="p450"/>
    <property type="match status" value="1"/>
</dbReference>
<keyword evidence="8" id="KW-0812">Transmembrane</keyword>
<proteinExistence type="inferred from homology"/>
<evidence type="ECO:0000256" key="3">
    <source>
        <dbReference type="ARBA" id="ARBA00022617"/>
    </source>
</evidence>
<dbReference type="OrthoDB" id="1470350at2759"/>
<comment type="cofactor">
    <cofactor evidence="1">
        <name>heme</name>
        <dbReference type="ChEBI" id="CHEBI:30413"/>
    </cofactor>
</comment>
<dbReference type="InterPro" id="IPR036396">
    <property type="entry name" value="Cyt_P450_sf"/>
</dbReference>
<dbReference type="InterPro" id="IPR047146">
    <property type="entry name" value="Cyt_P450_E_CYP52_fungi"/>
</dbReference>
<reference evidence="9 10" key="1">
    <citation type="journal article" date="2010" name="Proc. Natl. Acad. Sci. U.S.A.">
        <title>Insights into evolution of multicellular fungi from the assembled chromosomes of the mushroom Coprinopsis cinerea (Coprinus cinereus).</title>
        <authorList>
            <person name="Stajich J.E."/>
            <person name="Wilke S.K."/>
            <person name="Ahren D."/>
            <person name="Au C.H."/>
            <person name="Birren B.W."/>
            <person name="Borodovsky M."/>
            <person name="Burns C."/>
            <person name="Canback B."/>
            <person name="Casselton L.A."/>
            <person name="Cheng C.K."/>
            <person name="Deng J."/>
            <person name="Dietrich F.S."/>
            <person name="Fargo D.C."/>
            <person name="Farman M.L."/>
            <person name="Gathman A.C."/>
            <person name="Goldberg J."/>
            <person name="Guigo R."/>
            <person name="Hoegger P.J."/>
            <person name="Hooker J.B."/>
            <person name="Huggins A."/>
            <person name="James T.Y."/>
            <person name="Kamada T."/>
            <person name="Kilaru S."/>
            <person name="Kodira C."/>
            <person name="Kues U."/>
            <person name="Kupfer D."/>
            <person name="Kwan H.S."/>
            <person name="Lomsadze A."/>
            <person name="Li W."/>
            <person name="Lilly W.W."/>
            <person name="Ma L.J."/>
            <person name="Mackey A.J."/>
            <person name="Manning G."/>
            <person name="Martin F."/>
            <person name="Muraguchi H."/>
            <person name="Natvig D.O."/>
            <person name="Palmerini H."/>
            <person name="Ramesh M.A."/>
            <person name="Rehmeyer C.J."/>
            <person name="Roe B.A."/>
            <person name="Shenoy N."/>
            <person name="Stanke M."/>
            <person name="Ter-Hovhannisyan V."/>
            <person name="Tunlid A."/>
            <person name="Velagapudi R."/>
            <person name="Vision T.J."/>
            <person name="Zeng Q."/>
            <person name="Zolan M.E."/>
            <person name="Pukkila P.J."/>
        </authorList>
    </citation>
    <scope>NUCLEOTIDE SEQUENCE [LARGE SCALE GENOMIC DNA]</scope>
    <source>
        <strain evidence="10">Okayama-7 / 130 / ATCC MYA-4618 / FGSC 9003</strain>
    </source>
</reference>
<dbReference type="PRINTS" id="PR00463">
    <property type="entry name" value="EP450I"/>
</dbReference>
<dbReference type="Gene3D" id="1.10.630.10">
    <property type="entry name" value="Cytochrome P450"/>
    <property type="match status" value="1"/>
</dbReference>
<evidence type="ECO:0000256" key="5">
    <source>
        <dbReference type="ARBA" id="ARBA00023002"/>
    </source>
</evidence>
<dbReference type="HOGENOM" id="CLU_001570_27_0_1"/>
<gene>
    <name evidence="9" type="ORF">CC1G_12233</name>
</gene>
<name>A8P1V8_COPC7</name>
<organism evidence="9 10">
    <name type="scientific">Coprinopsis cinerea (strain Okayama-7 / 130 / ATCC MYA-4618 / FGSC 9003)</name>
    <name type="common">Inky cap fungus</name>
    <name type="synonym">Hormographiella aspergillata</name>
    <dbReference type="NCBI Taxonomy" id="240176"/>
    <lineage>
        <taxon>Eukaryota</taxon>
        <taxon>Fungi</taxon>
        <taxon>Dikarya</taxon>
        <taxon>Basidiomycota</taxon>
        <taxon>Agaricomycotina</taxon>
        <taxon>Agaricomycetes</taxon>
        <taxon>Agaricomycetidae</taxon>
        <taxon>Agaricales</taxon>
        <taxon>Agaricineae</taxon>
        <taxon>Psathyrellaceae</taxon>
        <taxon>Coprinopsis</taxon>
    </lineage>
</organism>
<feature type="transmembrane region" description="Helical" evidence="8">
    <location>
        <begin position="12"/>
        <end position="32"/>
    </location>
</feature>
<dbReference type="GeneID" id="6014755"/>
<dbReference type="EMBL" id="AACS02000013">
    <property type="protein sequence ID" value="EAU83624.2"/>
    <property type="molecule type" value="Genomic_DNA"/>
</dbReference>
<evidence type="ECO:0000256" key="1">
    <source>
        <dbReference type="ARBA" id="ARBA00001971"/>
    </source>
</evidence>
<evidence type="ECO:0000256" key="4">
    <source>
        <dbReference type="ARBA" id="ARBA00022723"/>
    </source>
</evidence>
<keyword evidence="7" id="KW-0503">Monooxygenase</keyword>
<dbReference type="InterPro" id="IPR002401">
    <property type="entry name" value="Cyt_P450_E_grp-I"/>
</dbReference>
<dbReference type="PANTHER" id="PTHR24287:SF1">
    <property type="entry name" value="P450, PUTATIVE (EUROFUNG)-RELATED"/>
    <property type="match status" value="1"/>
</dbReference>
<evidence type="ECO:0000256" key="6">
    <source>
        <dbReference type="ARBA" id="ARBA00023004"/>
    </source>
</evidence>
<keyword evidence="8" id="KW-1133">Transmembrane helix</keyword>
<dbReference type="RefSeq" id="XP_001838184.2">
    <property type="nucleotide sequence ID" value="XM_001838132.2"/>
</dbReference>
<feature type="transmembrane region" description="Helical" evidence="8">
    <location>
        <begin position="38"/>
        <end position="59"/>
    </location>
</feature>
<dbReference type="InParanoid" id="A8P1V8"/>
<dbReference type="SUPFAM" id="SSF48264">
    <property type="entry name" value="Cytochrome P450"/>
    <property type="match status" value="1"/>
</dbReference>
<dbReference type="PRINTS" id="PR00385">
    <property type="entry name" value="P450"/>
</dbReference>
<dbReference type="STRING" id="240176.A8P1V8"/>
<dbReference type="InterPro" id="IPR001128">
    <property type="entry name" value="Cyt_P450"/>
</dbReference>
<dbReference type="GO" id="GO:0004497">
    <property type="term" value="F:monooxygenase activity"/>
    <property type="evidence" value="ECO:0007669"/>
    <property type="project" value="UniProtKB-KW"/>
</dbReference>
<dbReference type="Proteomes" id="UP000001861">
    <property type="component" value="Unassembled WGS sequence"/>
</dbReference>
<dbReference type="GO" id="GO:0016705">
    <property type="term" value="F:oxidoreductase activity, acting on paired donors, with incorporation or reduction of molecular oxygen"/>
    <property type="evidence" value="ECO:0007669"/>
    <property type="project" value="InterPro"/>
</dbReference>
<keyword evidence="5" id="KW-0560">Oxidoreductase</keyword>
<evidence type="ECO:0000313" key="9">
    <source>
        <dbReference type="EMBL" id="EAU83624.2"/>
    </source>
</evidence>
<protein>
    <submittedName>
        <fullName evidence="9">Cytochrome P450 52E1</fullName>
    </submittedName>
</protein>
<keyword evidence="8" id="KW-0472">Membrane</keyword>
<evidence type="ECO:0000256" key="2">
    <source>
        <dbReference type="ARBA" id="ARBA00010617"/>
    </source>
</evidence>
<sequence>MNPAYYRVRVLLDVCHSFLLPIALVHLVLFWFELALPRIQLVLIYVGSVVLCSAAKTFYNDLTQCRELRQHLRPIPRVVGRWPGNLDILLRMMKDFKTSYVLDVYLQLFKEYQCTTLNLRILWRDCQQHCSHRLYILSTAPCHVLIHTTLDHIHGSRPYQIRPGNRVWALLERSCAERTIVRIFGNGTVHETQGSQPFRETFLGSGIFNRDDDDWKEHRAIARPFFARDRIEDFDNFETHTARTLSILTSLASTQEAFDAQDLYSRFTLDSASEFLFGKNLDTLSQSRPIPGQTVMGPKGSAVEGDWGSFAKAFETAQINATTRARIGHWWPLLELFKDKNAEHADVIHRWLDPLVQRALNERTQRIGRKRADSKASLGTSFLKHIAECVDDPVTIRDQLLNMLLASRDTTATVLTFLTYLLATHPDVTDRLRAEILEHVGPTSHPFPDTLKQLKYLRAVLNETMRLYPPVPLNIRETRSASCTLPPSDPTYASSDTRPFYMPAKTIIIAIPLCGVKTPKNSFPNAG</sequence>
<dbReference type="VEuPathDB" id="FungiDB:CC1G_12233"/>